<keyword evidence="4" id="KW-0411">Iron-sulfur</keyword>
<gene>
    <name evidence="6" type="ORF">KSU1_C1295</name>
</gene>
<keyword evidence="2" id="KW-0479">Metal-binding</keyword>
<dbReference type="STRING" id="247490.KSU1_C1295"/>
<dbReference type="GO" id="GO:0051537">
    <property type="term" value="F:2 iron, 2 sulfur cluster binding"/>
    <property type="evidence" value="ECO:0007669"/>
    <property type="project" value="UniProtKB-KW"/>
</dbReference>
<evidence type="ECO:0000256" key="4">
    <source>
        <dbReference type="ARBA" id="ARBA00023014"/>
    </source>
</evidence>
<dbReference type="PANTHER" id="PTHR46491">
    <property type="entry name" value="CDGSH IRON SULFUR DOMAIN PROTEIN HOMOLOG"/>
    <property type="match status" value="1"/>
</dbReference>
<dbReference type="InterPro" id="IPR052950">
    <property type="entry name" value="CISD"/>
</dbReference>
<sequence length="78" mass="8983">MNKQMPMTIELEPGTYQWCSCGNTKKEPFCDGSHEGTDKAPFNFKIILKRKYIICNCYLTKNPPFCDGICRRVKIDTA</sequence>
<evidence type="ECO:0000256" key="2">
    <source>
        <dbReference type="ARBA" id="ARBA00022723"/>
    </source>
</evidence>
<evidence type="ECO:0000313" key="6">
    <source>
        <dbReference type="EMBL" id="GAB62891.1"/>
    </source>
</evidence>
<dbReference type="SMART" id="SM00704">
    <property type="entry name" value="ZnF_CDGSH"/>
    <property type="match status" value="2"/>
</dbReference>
<dbReference type="EMBL" id="BAFH01000003">
    <property type="protein sequence ID" value="GAB62891.1"/>
    <property type="molecule type" value="Genomic_DNA"/>
</dbReference>
<dbReference type="OrthoDB" id="9793389at2"/>
<reference evidence="6 7" key="1">
    <citation type="journal article" date="2012" name="FEBS Lett.">
        <title>Anammox organism KSU-1 expresses a NirK-type copper-containing nitrite reductase instead of a NirS-type with cytochrome cd1.</title>
        <authorList>
            <person name="Hira D."/>
            <person name="Toh H."/>
            <person name="Migita C.T."/>
            <person name="Okubo H."/>
            <person name="Nishiyama T."/>
            <person name="Hattori M."/>
            <person name="Furukawa K."/>
            <person name="Fujii T."/>
        </authorList>
    </citation>
    <scope>NUCLEOTIDE SEQUENCE [LARGE SCALE GENOMIC DNA]</scope>
</reference>
<dbReference type="Pfam" id="PF09360">
    <property type="entry name" value="zf-CDGSH"/>
    <property type="match status" value="1"/>
</dbReference>
<keyword evidence="7" id="KW-1185">Reference proteome</keyword>
<dbReference type="PANTHER" id="PTHR46491:SF3">
    <property type="entry name" value="CDGSH IRON-SULFUR DOMAIN-CONTAINING PROTEIN 3, MITOCHONDRIAL"/>
    <property type="match status" value="1"/>
</dbReference>
<dbReference type="eggNOG" id="COG3369">
    <property type="taxonomic scope" value="Bacteria"/>
</dbReference>
<feature type="domain" description="Iron-binding zinc finger CDGSH type" evidence="5">
    <location>
        <begin position="41"/>
        <end position="76"/>
    </location>
</feature>
<dbReference type="Proteomes" id="UP000002985">
    <property type="component" value="Unassembled WGS sequence"/>
</dbReference>
<comment type="caution">
    <text evidence="6">The sequence shown here is derived from an EMBL/GenBank/DDBJ whole genome shotgun (WGS) entry which is preliminary data.</text>
</comment>
<keyword evidence="3" id="KW-0408">Iron</keyword>
<dbReference type="InterPro" id="IPR042216">
    <property type="entry name" value="MitoNEET_CISD"/>
</dbReference>
<organism evidence="6 7">
    <name type="scientific">Candidatus Jettenia caeni</name>
    <dbReference type="NCBI Taxonomy" id="247490"/>
    <lineage>
        <taxon>Bacteria</taxon>
        <taxon>Pseudomonadati</taxon>
        <taxon>Planctomycetota</taxon>
        <taxon>Candidatus Brocadiia</taxon>
        <taxon>Candidatus Brocadiales</taxon>
        <taxon>Candidatus Brocadiaceae</taxon>
        <taxon>Candidatus Jettenia</taxon>
    </lineage>
</organism>
<accession>I3IME6</accession>
<evidence type="ECO:0000256" key="3">
    <source>
        <dbReference type="ARBA" id="ARBA00023004"/>
    </source>
</evidence>
<feature type="domain" description="Iron-binding zinc finger CDGSH type" evidence="5">
    <location>
        <begin position="4"/>
        <end position="40"/>
    </location>
</feature>
<dbReference type="GO" id="GO:0005737">
    <property type="term" value="C:cytoplasm"/>
    <property type="evidence" value="ECO:0007669"/>
    <property type="project" value="UniProtKB-ARBA"/>
</dbReference>
<name>I3IME6_9BACT</name>
<dbReference type="GO" id="GO:0046872">
    <property type="term" value="F:metal ion binding"/>
    <property type="evidence" value="ECO:0007669"/>
    <property type="project" value="UniProtKB-KW"/>
</dbReference>
<dbReference type="AlphaFoldDB" id="I3IME6"/>
<evidence type="ECO:0000259" key="5">
    <source>
        <dbReference type="SMART" id="SM00704"/>
    </source>
</evidence>
<evidence type="ECO:0000256" key="1">
    <source>
        <dbReference type="ARBA" id="ARBA00022714"/>
    </source>
</evidence>
<proteinExistence type="predicted"/>
<dbReference type="InterPro" id="IPR018967">
    <property type="entry name" value="FeS-contain_CDGSH-typ"/>
</dbReference>
<protein>
    <recommendedName>
        <fullName evidence="5">Iron-binding zinc finger CDGSH type domain-containing protein</fullName>
    </recommendedName>
</protein>
<dbReference type="Gene3D" id="3.40.5.90">
    <property type="entry name" value="CDGSH iron-sulfur domain, mitoNEET-type"/>
    <property type="match status" value="2"/>
</dbReference>
<evidence type="ECO:0000313" key="7">
    <source>
        <dbReference type="Proteomes" id="UP000002985"/>
    </source>
</evidence>
<keyword evidence="1" id="KW-0001">2Fe-2S</keyword>